<dbReference type="EMBL" id="JACGWL010000004">
    <property type="protein sequence ID" value="KAK4403595.1"/>
    <property type="molecule type" value="Genomic_DNA"/>
</dbReference>
<dbReference type="InterPro" id="IPR000490">
    <property type="entry name" value="Glyco_hydro_17"/>
</dbReference>
<dbReference type="GO" id="GO:0004553">
    <property type="term" value="F:hydrolase activity, hydrolyzing O-glycosyl compounds"/>
    <property type="evidence" value="ECO:0007669"/>
    <property type="project" value="InterPro"/>
</dbReference>
<comment type="caution">
    <text evidence="9">The sequence shown here is derived from an EMBL/GenBank/DDBJ whole genome shotgun (WGS) entry which is preliminary data.</text>
</comment>
<dbReference type="GO" id="GO:0030042">
    <property type="term" value="P:actin filament depolymerization"/>
    <property type="evidence" value="ECO:0007669"/>
    <property type="project" value="InterPro"/>
</dbReference>
<dbReference type="PROSITE" id="PS51263">
    <property type="entry name" value="ADF_H"/>
    <property type="match status" value="1"/>
</dbReference>
<dbReference type="InterPro" id="IPR017904">
    <property type="entry name" value="ADF/Cofilin"/>
</dbReference>
<dbReference type="InterPro" id="IPR002108">
    <property type="entry name" value="ADF-H"/>
</dbReference>
<evidence type="ECO:0000313" key="10">
    <source>
        <dbReference type="Proteomes" id="UP001289374"/>
    </source>
</evidence>
<organism evidence="9 10">
    <name type="scientific">Sesamum angolense</name>
    <dbReference type="NCBI Taxonomy" id="2727404"/>
    <lineage>
        <taxon>Eukaryota</taxon>
        <taxon>Viridiplantae</taxon>
        <taxon>Streptophyta</taxon>
        <taxon>Embryophyta</taxon>
        <taxon>Tracheophyta</taxon>
        <taxon>Spermatophyta</taxon>
        <taxon>Magnoliopsida</taxon>
        <taxon>eudicotyledons</taxon>
        <taxon>Gunneridae</taxon>
        <taxon>Pentapetalae</taxon>
        <taxon>asterids</taxon>
        <taxon>lamiids</taxon>
        <taxon>Lamiales</taxon>
        <taxon>Pedaliaceae</taxon>
        <taxon>Sesamum</taxon>
    </lineage>
</organism>
<reference evidence="9" key="2">
    <citation type="journal article" date="2024" name="Plant">
        <title>Genomic evolution and insights into agronomic trait innovations of Sesamum species.</title>
        <authorList>
            <person name="Miao H."/>
            <person name="Wang L."/>
            <person name="Qu L."/>
            <person name="Liu H."/>
            <person name="Sun Y."/>
            <person name="Le M."/>
            <person name="Wang Q."/>
            <person name="Wei S."/>
            <person name="Zheng Y."/>
            <person name="Lin W."/>
            <person name="Duan Y."/>
            <person name="Cao H."/>
            <person name="Xiong S."/>
            <person name="Wang X."/>
            <person name="Wei L."/>
            <person name="Li C."/>
            <person name="Ma Q."/>
            <person name="Ju M."/>
            <person name="Zhao R."/>
            <person name="Li G."/>
            <person name="Mu C."/>
            <person name="Tian Q."/>
            <person name="Mei H."/>
            <person name="Zhang T."/>
            <person name="Gao T."/>
            <person name="Zhang H."/>
        </authorList>
    </citation>
    <scope>NUCLEOTIDE SEQUENCE</scope>
    <source>
        <strain evidence="9">K16</strain>
    </source>
</reference>
<dbReference type="SUPFAM" id="SSF51445">
    <property type="entry name" value="(Trans)glycosidases"/>
    <property type="match status" value="1"/>
</dbReference>
<protein>
    <submittedName>
        <fullName evidence="9">Glucan endo-1,3-beta-glucosidase GVI</fullName>
    </submittedName>
</protein>
<dbReference type="PANTHER" id="PTHR32227">
    <property type="entry name" value="GLUCAN ENDO-1,3-BETA-GLUCOSIDASE BG1-RELATED-RELATED"/>
    <property type="match status" value="1"/>
</dbReference>
<dbReference type="Gene3D" id="3.40.20.10">
    <property type="entry name" value="Severin"/>
    <property type="match status" value="1"/>
</dbReference>
<dbReference type="GO" id="GO:0015629">
    <property type="term" value="C:actin cytoskeleton"/>
    <property type="evidence" value="ECO:0007669"/>
    <property type="project" value="InterPro"/>
</dbReference>
<name>A0AAE2BZX9_9LAMI</name>
<evidence type="ECO:0000256" key="3">
    <source>
        <dbReference type="ARBA" id="ARBA00022801"/>
    </source>
</evidence>
<evidence type="ECO:0000256" key="4">
    <source>
        <dbReference type="ARBA" id="ARBA00023203"/>
    </source>
</evidence>
<dbReference type="CDD" id="cd11286">
    <property type="entry name" value="ADF_cofilin_like"/>
    <property type="match status" value="1"/>
</dbReference>
<dbReference type="AlphaFoldDB" id="A0AAE2BZX9"/>
<keyword evidence="10" id="KW-1185">Reference proteome</keyword>
<dbReference type="InterPro" id="IPR017853">
    <property type="entry name" value="GH"/>
</dbReference>
<dbReference type="GO" id="GO:0003779">
    <property type="term" value="F:actin binding"/>
    <property type="evidence" value="ECO:0007669"/>
    <property type="project" value="UniProtKB-KW"/>
</dbReference>
<evidence type="ECO:0000256" key="1">
    <source>
        <dbReference type="ARBA" id="ARBA00006844"/>
    </source>
</evidence>
<feature type="domain" description="ADF-H" evidence="8">
    <location>
        <begin position="323"/>
        <end position="453"/>
    </location>
</feature>
<comment type="similarity">
    <text evidence="2 6">Belongs to the glycosyl hydrolase 17 family.</text>
</comment>
<dbReference type="SUPFAM" id="SSF55753">
    <property type="entry name" value="Actin depolymerizing proteins"/>
    <property type="match status" value="1"/>
</dbReference>
<proteinExistence type="inferred from homology"/>
<dbReference type="Proteomes" id="UP001289374">
    <property type="component" value="Unassembled WGS sequence"/>
</dbReference>
<dbReference type="FunFam" id="3.20.20.80:FF:000010">
    <property type="entry name" value="glucan endo-1,3-beta-glucosidase, basic"/>
    <property type="match status" value="1"/>
</dbReference>
<evidence type="ECO:0000313" key="9">
    <source>
        <dbReference type="EMBL" id="KAK4403595.1"/>
    </source>
</evidence>
<comment type="similarity">
    <text evidence="1">Belongs to the actin-binding proteins ADF family.</text>
</comment>
<evidence type="ECO:0000256" key="7">
    <source>
        <dbReference type="RuleBase" id="RU004336"/>
    </source>
</evidence>
<keyword evidence="5 7" id="KW-0326">Glycosidase</keyword>
<evidence type="ECO:0000256" key="5">
    <source>
        <dbReference type="ARBA" id="ARBA00023295"/>
    </source>
</evidence>
<evidence type="ECO:0000256" key="6">
    <source>
        <dbReference type="RuleBase" id="RU004335"/>
    </source>
</evidence>
<dbReference type="FunFam" id="3.40.20.10:FF:000025">
    <property type="entry name" value="Actin-depolymerizing factor 2"/>
    <property type="match status" value="1"/>
</dbReference>
<reference evidence="9" key="1">
    <citation type="submission" date="2020-06" db="EMBL/GenBank/DDBJ databases">
        <authorList>
            <person name="Li T."/>
            <person name="Hu X."/>
            <person name="Zhang T."/>
            <person name="Song X."/>
            <person name="Zhang H."/>
            <person name="Dai N."/>
            <person name="Sheng W."/>
            <person name="Hou X."/>
            <person name="Wei L."/>
        </authorList>
    </citation>
    <scope>NUCLEOTIDE SEQUENCE</scope>
    <source>
        <strain evidence="9">K16</strain>
        <tissue evidence="9">Leaf</tissue>
    </source>
</reference>
<dbReference type="SMART" id="SM00102">
    <property type="entry name" value="ADF"/>
    <property type="match status" value="1"/>
</dbReference>
<dbReference type="PROSITE" id="PS00587">
    <property type="entry name" value="GLYCOSYL_HYDROL_F17"/>
    <property type="match status" value="1"/>
</dbReference>
<keyword evidence="3 7" id="KW-0378">Hydrolase</keyword>
<evidence type="ECO:0000259" key="8">
    <source>
        <dbReference type="PROSITE" id="PS51263"/>
    </source>
</evidence>
<gene>
    <name evidence="9" type="ORF">Sango_0728100</name>
</gene>
<dbReference type="Pfam" id="PF00332">
    <property type="entry name" value="Glyco_hydro_17"/>
    <property type="match status" value="1"/>
</dbReference>
<dbReference type="InterPro" id="IPR029006">
    <property type="entry name" value="ADF-H/Gelsolin-like_dom_sf"/>
</dbReference>
<dbReference type="Gene3D" id="3.20.20.80">
    <property type="entry name" value="Glycosidases"/>
    <property type="match status" value="1"/>
</dbReference>
<dbReference type="InterPro" id="IPR044965">
    <property type="entry name" value="Glyco_hydro_17_plant"/>
</dbReference>
<dbReference type="GO" id="GO:0005975">
    <property type="term" value="P:carbohydrate metabolic process"/>
    <property type="evidence" value="ECO:0007669"/>
    <property type="project" value="InterPro"/>
</dbReference>
<sequence length="453" mass="49922">MSSNYHYDEGAWGIGINYGLLGDDLPPPSDTISRLKQRSVRKIRLFEPAQDVLTALHDSGISVIVGTRNEDLGPLASDPAAATAWVENNILPHSSSVQITSVAAGNEVFPGDLAQYIPDAMKNLDDALRAASVSATVTTAVSMQVLSNSFPPSRGQFSAEAATLMTQITKFLASKNFPLLVNVYPYFARIGDPLSVELNYALLQDGATTVPDCPLTYTNLFDAMVDAFHAALESVGGSNVEVVVSETGWPSDGGRDASVENAQTYNNNLIRLVSSGEGTPRRPGKDIDTYIFAMFNENLKPEGVERNWGLFYPNLTEANSASGMAVDDECKLKFLELKAKRNYRFITFKIEGQQVMVDKLGSPDESYEDFTASLPSDECRYAVYDFDFTTNENCQKSKIFFIAWSPDSSRVRMKMVYASSKDRFKRELDGIQVELQATDPSEMSFDIIKERAR</sequence>
<keyword evidence="4" id="KW-0009">Actin-binding</keyword>
<dbReference type="Pfam" id="PF00241">
    <property type="entry name" value="Cofilin_ADF"/>
    <property type="match status" value="1"/>
</dbReference>
<accession>A0AAE2BZX9</accession>
<evidence type="ECO:0000256" key="2">
    <source>
        <dbReference type="ARBA" id="ARBA00008773"/>
    </source>
</evidence>